<dbReference type="Proteomes" id="UP000216852">
    <property type="component" value="Unassembled WGS sequence"/>
</dbReference>
<dbReference type="RefSeq" id="WP_095219074.1">
    <property type="nucleotide sequence ID" value="NZ_JBIVTN010000002.1"/>
</dbReference>
<dbReference type="InterPro" id="IPR018113">
    <property type="entry name" value="PTrfase_EIIB_Cys"/>
</dbReference>
<feature type="transmembrane region" description="Helical" evidence="12">
    <location>
        <begin position="200"/>
        <end position="227"/>
    </location>
</feature>
<sequence>MNHRKTAEEILQLVGGESNVQNVIHCMTRLRFNLYDNSKADRQALEQVDGVLGSNISGSQFQLIIGNEVPKVYKEIIANSNLSESKSTEGESKQKKNVISSIFDVISGVFTPILPAIAGAGMIKGIAALLVTFGWLQEASQTYQILTVIGDGAFYFLPILLAISAARKFGSNPYVAAAIGAAILHPTLTAMFAEGGSISFIGLPVTIATYSSTVIPILLAIWIASYVEKWVDRITHASLKLIVVPSVTLLVVVPVTLITVGPLGAIAGNYLSTGTNFLFQNAGIIAMILLAGTFSLIIITGMHYALVPIMLNNIAVNGYDYMMPAMFLANFGQAGAAFAVAMRSKNKKFKSLSFTTALTATMGVTEPAMYGVNMRLKKPFVAALIGAAAGGVLYALTDVKAYIVAGMAGLPGLPTFVGPEFIFAVLGLVLAFVAAAVVTWIIGFEDVLAPAEETTTTEEKAVDTAEETDSEKVSEVIASPLTGEVRPLAEVSDPTFAQEIMGKGIAIFPSKGEVVSPIDGEVVTLFATKHAIGLRSTDGAEVLIHVGIDTVKLNGEHFTAHIVSGDKVQKGQKLVSFDIEAIQAAGYDVITPVIITNTAEYEDITALTEGTVNGGEAILDLAVPATTSKEAS</sequence>
<evidence type="ECO:0000256" key="8">
    <source>
        <dbReference type="ARBA" id="ARBA00022777"/>
    </source>
</evidence>
<evidence type="ECO:0000256" key="7">
    <source>
        <dbReference type="ARBA" id="ARBA00022692"/>
    </source>
</evidence>
<evidence type="ECO:0000256" key="12">
    <source>
        <dbReference type="SAM" id="Phobius"/>
    </source>
</evidence>
<dbReference type="NCBIfam" id="TIGR00830">
    <property type="entry name" value="PTBA"/>
    <property type="match status" value="1"/>
</dbReference>
<keyword evidence="8" id="KW-0418">Kinase</keyword>
<evidence type="ECO:0000259" key="14">
    <source>
        <dbReference type="PROSITE" id="PS51098"/>
    </source>
</evidence>
<evidence type="ECO:0000259" key="13">
    <source>
        <dbReference type="PROSITE" id="PS51093"/>
    </source>
</evidence>
<dbReference type="NCBIfam" id="TIGR01995">
    <property type="entry name" value="PTS-II-ABC-beta"/>
    <property type="match status" value="1"/>
</dbReference>
<dbReference type="InterPro" id="IPR003352">
    <property type="entry name" value="PTS_EIIC"/>
</dbReference>
<dbReference type="InterPro" id="IPR001996">
    <property type="entry name" value="PTS_IIB_1"/>
</dbReference>
<proteinExistence type="predicted"/>
<evidence type="ECO:0000256" key="1">
    <source>
        <dbReference type="ARBA" id="ARBA00004651"/>
    </source>
</evidence>
<feature type="transmembrane region" description="Helical" evidence="12">
    <location>
        <begin position="175"/>
        <end position="193"/>
    </location>
</feature>
<dbReference type="CDD" id="cd00212">
    <property type="entry name" value="PTS_IIB_glc"/>
    <property type="match status" value="1"/>
</dbReference>
<feature type="transmembrane region" description="Helical" evidence="12">
    <location>
        <begin position="283"/>
        <end position="306"/>
    </location>
</feature>
<keyword evidence="6" id="KW-0598">Phosphotransferase system</keyword>
<evidence type="ECO:0000256" key="6">
    <source>
        <dbReference type="ARBA" id="ARBA00022683"/>
    </source>
</evidence>
<dbReference type="Pfam" id="PF00367">
    <property type="entry name" value="PTS_EIIB"/>
    <property type="match status" value="1"/>
</dbReference>
<dbReference type="Pfam" id="PF02378">
    <property type="entry name" value="PTS_EIIC"/>
    <property type="match status" value="1"/>
</dbReference>
<reference evidence="16 17" key="1">
    <citation type="submission" date="2017-07" db="EMBL/GenBank/DDBJ databases">
        <title>Isolation and whole genome analysis of endospore-forming bacteria from heroin.</title>
        <authorList>
            <person name="Kalinowski J."/>
            <person name="Ahrens B."/>
            <person name="Al-Dilaimi A."/>
            <person name="Winkler A."/>
            <person name="Wibberg D."/>
            <person name="Schleenbecker U."/>
            <person name="Ruckert C."/>
            <person name="Wolfel R."/>
            <person name="Grass G."/>
        </authorList>
    </citation>
    <scope>NUCLEOTIDE SEQUENCE [LARGE SCALE GENOMIC DNA]</scope>
    <source>
        <strain evidence="16 17">7517-1</strain>
    </source>
</reference>
<dbReference type="PROSITE" id="PS51098">
    <property type="entry name" value="PTS_EIIB_TYPE_1"/>
    <property type="match status" value="1"/>
</dbReference>
<protein>
    <submittedName>
        <fullName evidence="16">PTS beta-glucoside transporter subunit EIIBCA</fullName>
    </submittedName>
</protein>
<evidence type="ECO:0000256" key="2">
    <source>
        <dbReference type="ARBA" id="ARBA00022448"/>
    </source>
</evidence>
<keyword evidence="4" id="KW-0762">Sugar transport</keyword>
<feature type="transmembrane region" description="Helical" evidence="12">
    <location>
        <begin position="143"/>
        <end position="163"/>
    </location>
</feature>
<dbReference type="SUPFAM" id="SSF51261">
    <property type="entry name" value="Duplicated hybrid motif"/>
    <property type="match status" value="1"/>
</dbReference>
<organism evidence="16 17">
    <name type="scientific">Terribacillus saccharophilus</name>
    <dbReference type="NCBI Taxonomy" id="361277"/>
    <lineage>
        <taxon>Bacteria</taxon>
        <taxon>Bacillati</taxon>
        <taxon>Bacillota</taxon>
        <taxon>Bacilli</taxon>
        <taxon>Bacillales</taxon>
        <taxon>Bacillaceae</taxon>
        <taxon>Terribacillus</taxon>
    </lineage>
</organism>
<evidence type="ECO:0000256" key="10">
    <source>
        <dbReference type="ARBA" id="ARBA00023136"/>
    </source>
</evidence>
<keyword evidence="10 12" id="KW-0472">Membrane</keyword>
<dbReference type="Gene3D" id="3.30.1360.60">
    <property type="entry name" value="Glucose permease domain IIB"/>
    <property type="match status" value="1"/>
</dbReference>
<dbReference type="EMBL" id="NPBJ01000022">
    <property type="protein sequence ID" value="PAD99629.1"/>
    <property type="molecule type" value="Genomic_DNA"/>
</dbReference>
<feature type="transmembrane region" description="Helical" evidence="12">
    <location>
        <begin position="247"/>
        <end position="271"/>
    </location>
</feature>
<dbReference type="CDD" id="cd00210">
    <property type="entry name" value="PTS_IIA_glc"/>
    <property type="match status" value="1"/>
</dbReference>
<dbReference type="SUPFAM" id="SSF55604">
    <property type="entry name" value="Glucose permease domain IIB"/>
    <property type="match status" value="1"/>
</dbReference>
<dbReference type="InterPro" id="IPR013013">
    <property type="entry name" value="PTS_EIIC_1"/>
</dbReference>
<evidence type="ECO:0000313" key="16">
    <source>
        <dbReference type="EMBL" id="PAD99629.1"/>
    </source>
</evidence>
<dbReference type="Pfam" id="PF00358">
    <property type="entry name" value="PTS_EIIA_1"/>
    <property type="match status" value="1"/>
</dbReference>
<comment type="subcellular location">
    <subcellularLocation>
        <location evidence="1">Cell membrane</location>
        <topology evidence="1">Multi-pass membrane protein</topology>
    </subcellularLocation>
</comment>
<dbReference type="PROSITE" id="PS51103">
    <property type="entry name" value="PTS_EIIC_TYPE_1"/>
    <property type="match status" value="1"/>
</dbReference>
<feature type="transmembrane region" description="Helical" evidence="12">
    <location>
        <begin position="113"/>
        <end position="136"/>
    </location>
</feature>
<evidence type="ECO:0000313" key="17">
    <source>
        <dbReference type="Proteomes" id="UP000216852"/>
    </source>
</evidence>
<dbReference type="PANTHER" id="PTHR30175:SF1">
    <property type="entry name" value="PTS SYSTEM ARBUTIN-, CELLOBIOSE-, AND SALICIN-SPECIFIC EIIBC COMPONENT-RELATED"/>
    <property type="match status" value="1"/>
</dbReference>
<comment type="caution">
    <text evidence="16">The sequence shown here is derived from an EMBL/GenBank/DDBJ whole genome shotgun (WGS) entry which is preliminary data.</text>
</comment>
<gene>
    <name evidence="16" type="ORF">CHH48_12180</name>
</gene>
<keyword evidence="3" id="KW-1003">Cell membrane</keyword>
<dbReference type="PROSITE" id="PS00371">
    <property type="entry name" value="PTS_EIIA_TYPE_1_HIS"/>
    <property type="match status" value="1"/>
</dbReference>
<dbReference type="PROSITE" id="PS51093">
    <property type="entry name" value="PTS_EIIA_TYPE_1"/>
    <property type="match status" value="1"/>
</dbReference>
<keyword evidence="2" id="KW-0813">Transport</keyword>
<evidence type="ECO:0000259" key="15">
    <source>
        <dbReference type="PROSITE" id="PS51103"/>
    </source>
</evidence>
<evidence type="ECO:0000256" key="3">
    <source>
        <dbReference type="ARBA" id="ARBA00022475"/>
    </source>
</evidence>
<dbReference type="InterPro" id="IPR001127">
    <property type="entry name" value="PTS_EIIA_1_perm"/>
</dbReference>
<dbReference type="Gene3D" id="2.70.70.10">
    <property type="entry name" value="Glucose Permease (Domain IIA)"/>
    <property type="match status" value="1"/>
</dbReference>
<dbReference type="InterPro" id="IPR011055">
    <property type="entry name" value="Dup_hybrid_motif"/>
</dbReference>
<keyword evidence="7 12" id="KW-0812">Transmembrane</keyword>
<feature type="transmembrane region" description="Helical" evidence="12">
    <location>
        <begin position="421"/>
        <end position="442"/>
    </location>
</feature>
<keyword evidence="9 12" id="KW-1133">Transmembrane helix</keyword>
<dbReference type="InterPro" id="IPR036878">
    <property type="entry name" value="Glu_permease_IIB"/>
</dbReference>
<evidence type="ECO:0000256" key="5">
    <source>
        <dbReference type="ARBA" id="ARBA00022679"/>
    </source>
</evidence>
<feature type="transmembrane region" description="Helical" evidence="12">
    <location>
        <begin position="321"/>
        <end position="342"/>
    </location>
</feature>
<feature type="domain" description="PTS EIIB type-1" evidence="14">
    <location>
        <begin position="4"/>
        <end position="86"/>
    </location>
</feature>
<keyword evidence="17" id="KW-1185">Reference proteome</keyword>
<feature type="domain" description="PTS EIIC type-1" evidence="15">
    <location>
        <begin position="104"/>
        <end position="454"/>
    </location>
</feature>
<evidence type="ECO:0000256" key="11">
    <source>
        <dbReference type="PROSITE-ProRule" id="PRU00421"/>
    </source>
</evidence>
<dbReference type="InterPro" id="IPR050558">
    <property type="entry name" value="PTS_Sugar-Specific_Components"/>
</dbReference>
<name>A0ABX4GXN6_9BACI</name>
<feature type="transmembrane region" description="Helical" evidence="12">
    <location>
        <begin position="379"/>
        <end position="397"/>
    </location>
</feature>
<keyword evidence="5" id="KW-0808">Transferase</keyword>
<evidence type="ECO:0000256" key="4">
    <source>
        <dbReference type="ARBA" id="ARBA00022597"/>
    </source>
</evidence>
<accession>A0ABX4GXN6</accession>
<feature type="active site" description="Phosphocysteine intermediate; for EIIB activity" evidence="11">
    <location>
        <position position="26"/>
    </location>
</feature>
<evidence type="ECO:0000256" key="9">
    <source>
        <dbReference type="ARBA" id="ARBA00022989"/>
    </source>
</evidence>
<dbReference type="InterPro" id="IPR011297">
    <property type="entry name" value="PTS_IIABC_b_glu"/>
</dbReference>
<dbReference type="PANTHER" id="PTHR30175">
    <property type="entry name" value="PHOSPHOTRANSFERASE SYSTEM TRANSPORT PROTEIN"/>
    <property type="match status" value="1"/>
</dbReference>
<dbReference type="PROSITE" id="PS01035">
    <property type="entry name" value="PTS_EIIB_TYPE_1_CYS"/>
    <property type="match status" value="1"/>
</dbReference>
<feature type="domain" description="PTS EIIA type-1" evidence="13">
    <location>
        <begin position="493"/>
        <end position="597"/>
    </location>
</feature>